<dbReference type="SUPFAM" id="SSF55785">
    <property type="entry name" value="PYP-like sensor domain (PAS domain)"/>
    <property type="match status" value="2"/>
</dbReference>
<evidence type="ECO:0000259" key="3">
    <source>
        <dbReference type="PROSITE" id="PS50887"/>
    </source>
</evidence>
<dbReference type="Gene3D" id="3.30.450.20">
    <property type="entry name" value="PAS domain"/>
    <property type="match status" value="2"/>
</dbReference>
<dbReference type="PROSITE" id="PS50887">
    <property type="entry name" value="GGDEF"/>
    <property type="match status" value="1"/>
</dbReference>
<comment type="caution">
    <text evidence="4">The sequence shown here is derived from an EMBL/GenBank/DDBJ whole genome shotgun (WGS) entry which is preliminary data.</text>
</comment>
<dbReference type="SUPFAM" id="SSF141868">
    <property type="entry name" value="EAL domain-like"/>
    <property type="match status" value="1"/>
</dbReference>
<dbReference type="PROSITE" id="PS50112">
    <property type="entry name" value="PAS"/>
    <property type="match status" value="2"/>
</dbReference>
<dbReference type="CDD" id="cd01949">
    <property type="entry name" value="GGDEF"/>
    <property type="match status" value="1"/>
</dbReference>
<dbReference type="NCBIfam" id="TIGR00254">
    <property type="entry name" value="GGDEF"/>
    <property type="match status" value="1"/>
</dbReference>
<dbReference type="SUPFAM" id="SSF55073">
    <property type="entry name" value="Nucleotide cyclase"/>
    <property type="match status" value="1"/>
</dbReference>
<evidence type="ECO:0000313" key="4">
    <source>
        <dbReference type="EMBL" id="OAQ21738.1"/>
    </source>
</evidence>
<dbReference type="STRING" id="999894.TDIS_0256"/>
<organism evidence="4 5">
    <name type="scientific">Thermosulfurimonas dismutans</name>
    <dbReference type="NCBI Taxonomy" id="999894"/>
    <lineage>
        <taxon>Bacteria</taxon>
        <taxon>Pseudomonadati</taxon>
        <taxon>Thermodesulfobacteriota</taxon>
        <taxon>Thermodesulfobacteria</taxon>
        <taxon>Thermodesulfobacteriales</taxon>
        <taxon>Thermodesulfobacteriaceae</taxon>
        <taxon>Thermosulfurimonas</taxon>
    </lineage>
</organism>
<dbReference type="PANTHER" id="PTHR44757">
    <property type="entry name" value="DIGUANYLATE CYCLASE DGCP"/>
    <property type="match status" value="1"/>
</dbReference>
<dbReference type="InterPro" id="IPR001633">
    <property type="entry name" value="EAL_dom"/>
</dbReference>
<dbReference type="EMBL" id="LWLG01000001">
    <property type="protein sequence ID" value="OAQ21738.1"/>
    <property type="molecule type" value="Genomic_DNA"/>
</dbReference>
<dbReference type="Gene3D" id="3.20.20.450">
    <property type="entry name" value="EAL domain"/>
    <property type="match status" value="1"/>
</dbReference>
<evidence type="ECO:0000259" key="2">
    <source>
        <dbReference type="PROSITE" id="PS50883"/>
    </source>
</evidence>
<dbReference type="Gene3D" id="3.30.70.270">
    <property type="match status" value="1"/>
</dbReference>
<dbReference type="CDD" id="cd01948">
    <property type="entry name" value="EAL"/>
    <property type="match status" value="1"/>
</dbReference>
<dbReference type="SMART" id="SM00091">
    <property type="entry name" value="PAS"/>
    <property type="match status" value="2"/>
</dbReference>
<feature type="domain" description="GGDEF" evidence="3">
    <location>
        <begin position="298"/>
        <end position="431"/>
    </location>
</feature>
<name>A0A179D824_9BACT</name>
<proteinExistence type="predicted"/>
<dbReference type="AlphaFoldDB" id="A0A179D824"/>
<feature type="domain" description="PAS" evidence="1">
    <location>
        <begin position="162"/>
        <end position="211"/>
    </location>
</feature>
<dbReference type="Pfam" id="PF13426">
    <property type="entry name" value="PAS_9"/>
    <property type="match status" value="1"/>
</dbReference>
<dbReference type="InterPro" id="IPR029787">
    <property type="entry name" value="Nucleotide_cyclase"/>
</dbReference>
<dbReference type="OrthoDB" id="9805474at2"/>
<dbReference type="InterPro" id="IPR052155">
    <property type="entry name" value="Biofilm_reg_signaling"/>
</dbReference>
<feature type="domain" description="EAL" evidence="2">
    <location>
        <begin position="440"/>
        <end position="691"/>
    </location>
</feature>
<dbReference type="RefSeq" id="WP_068668477.1">
    <property type="nucleotide sequence ID" value="NZ_LWLG01000001.1"/>
</dbReference>
<dbReference type="Pfam" id="PF08447">
    <property type="entry name" value="PAS_3"/>
    <property type="match status" value="1"/>
</dbReference>
<evidence type="ECO:0000259" key="1">
    <source>
        <dbReference type="PROSITE" id="PS50112"/>
    </source>
</evidence>
<dbReference type="InterPro" id="IPR013655">
    <property type="entry name" value="PAS_fold_3"/>
</dbReference>
<accession>A0A179D824</accession>
<keyword evidence="5" id="KW-1185">Reference proteome</keyword>
<dbReference type="NCBIfam" id="TIGR00229">
    <property type="entry name" value="sensory_box"/>
    <property type="match status" value="2"/>
</dbReference>
<dbReference type="Pfam" id="PF00563">
    <property type="entry name" value="EAL"/>
    <property type="match status" value="1"/>
</dbReference>
<protein>
    <submittedName>
        <fullName evidence="4">Diguanylate cyclase/phosphodiesterase (GGDEF &amp; EAL domains) with PAS/PAC sensor(S)</fullName>
    </submittedName>
</protein>
<evidence type="ECO:0000313" key="5">
    <source>
        <dbReference type="Proteomes" id="UP000078390"/>
    </source>
</evidence>
<dbReference type="InterPro" id="IPR043128">
    <property type="entry name" value="Rev_trsase/Diguanyl_cyclase"/>
</dbReference>
<dbReference type="PANTHER" id="PTHR44757:SF2">
    <property type="entry name" value="BIOFILM ARCHITECTURE MAINTENANCE PROTEIN MBAA"/>
    <property type="match status" value="1"/>
</dbReference>
<feature type="domain" description="PAS" evidence="1">
    <location>
        <begin position="16"/>
        <end position="88"/>
    </location>
</feature>
<dbReference type="Pfam" id="PF00990">
    <property type="entry name" value="GGDEF"/>
    <property type="match status" value="1"/>
</dbReference>
<dbReference type="InterPro" id="IPR000014">
    <property type="entry name" value="PAS"/>
</dbReference>
<dbReference type="SMART" id="SM00052">
    <property type="entry name" value="EAL"/>
    <property type="match status" value="1"/>
</dbReference>
<reference evidence="4 5" key="1">
    <citation type="submission" date="2016-04" db="EMBL/GenBank/DDBJ databases">
        <title>Genome analysis of Thermosulfurimonas dismutans, the first thermophilic sulfur-disproportionating bacterium of the phylum Thermodesulfobacteria.</title>
        <authorList>
            <person name="Mardanov A.V."/>
            <person name="Beletsky A.V."/>
            <person name="Kadnikov V.V."/>
            <person name="Slobodkin A.I."/>
            <person name="Ravin N.V."/>
        </authorList>
    </citation>
    <scope>NUCLEOTIDE SEQUENCE [LARGE SCALE GENOMIC DNA]</scope>
    <source>
        <strain evidence="4 5">S95</strain>
    </source>
</reference>
<gene>
    <name evidence="4" type="ORF">TDIS_0256</name>
</gene>
<dbReference type="InterPro" id="IPR035965">
    <property type="entry name" value="PAS-like_dom_sf"/>
</dbReference>
<dbReference type="InterPro" id="IPR035919">
    <property type="entry name" value="EAL_sf"/>
</dbReference>
<dbReference type="PROSITE" id="PS50883">
    <property type="entry name" value="EAL"/>
    <property type="match status" value="1"/>
</dbReference>
<sequence length="692" mass="80493">MLENWDSLKPQCEKYLESFPVGIYVVEVSVESESIRFEKIKFLNAEVERLTGWSRKEIEAEPYWWFNNLHPEDRPKILKLEQKLLESNERGSHLYRFRKKSGDYLWIKDYFSVISRDDSRFLLAGLWLDFSREKALEEELQEKEAFFRLFVTKAPVAILLYDERIIYANPYVEKLTGYPLEELRKKYIWELATPSHREAIKEIVARRLRGEKIPKYYHEFVILTKDGQEKVGRFYAETVKYKGRYLGLAIGFDITPEKTLKKRLVEVAFFDPLTGLPNRDLFIEKLKILLAKARRRKEGLMVAILDLVKFREINATFGFENGNTILRQVGERLKRTLREGDVKSRFFADKFGLVLTELRTPYGIWVVMEKLKKLFKQPFRVGDRDLYLSANIGVALFPRDGTKAEELLQKAEIALKRAKESGENYFAFYSPEMEKELLEDAFFRNALVEGLRRQEFFLEYQPILNLRTKRVIGVEALIRWRHPELGLISPAKFIPVAEKSGFIFELEEFILSQSLKEMALLSNPDLFLAINFSGRQFRDPKLPEKIEAALKGFDFPPEKFILEITETAAMEDAERSRKILSNLREIGIKIALDDFGIGYSSMEYLIEFEVDKIKIDRSFVTAMLKSEKALKVINTVIELSHGIGVSCLAEGIENKEQLEKLICLGCDEGQGFYFAPPMGLEALTEFLSRCGQ</sequence>
<dbReference type="Proteomes" id="UP000078390">
    <property type="component" value="Unassembled WGS sequence"/>
</dbReference>
<dbReference type="CDD" id="cd00130">
    <property type="entry name" value="PAS"/>
    <property type="match status" value="2"/>
</dbReference>
<dbReference type="InterPro" id="IPR000160">
    <property type="entry name" value="GGDEF_dom"/>
</dbReference>
<dbReference type="SMART" id="SM00267">
    <property type="entry name" value="GGDEF"/>
    <property type="match status" value="1"/>
</dbReference>